<reference evidence="1 2" key="1">
    <citation type="submission" date="2014-11" db="EMBL/GenBank/DDBJ databases">
        <authorList>
            <person name="Zhu J."/>
            <person name="Qi W."/>
            <person name="Song R."/>
        </authorList>
    </citation>
    <scope>NUCLEOTIDE SEQUENCE [LARGE SCALE GENOMIC DNA]</scope>
</reference>
<evidence type="ECO:0000313" key="2">
    <source>
        <dbReference type="Proteomes" id="UP000041254"/>
    </source>
</evidence>
<sequence>MYRSHLTGGMVGAAKISTVPAVLQFLDYKCSIRISMTWWKELRDTLVENYENGLVEEDVYGWLKNYFDENIELLTGMQQWTAEARASLTERMGAIWRVGVSAIALA</sequence>
<dbReference type="InParanoid" id="A0A0G4ETD7"/>
<dbReference type="AlphaFoldDB" id="A0A0G4ETD7"/>
<name>A0A0G4ETD7_VITBC</name>
<proteinExistence type="predicted"/>
<protein>
    <submittedName>
        <fullName evidence="1">Uncharacterized protein</fullName>
    </submittedName>
</protein>
<gene>
    <name evidence="1" type="ORF">Vbra_13137</name>
</gene>
<dbReference type="VEuPathDB" id="CryptoDB:Vbra_13137"/>
<evidence type="ECO:0000313" key="1">
    <source>
        <dbReference type="EMBL" id="CEM01507.1"/>
    </source>
</evidence>
<organism evidence="1 2">
    <name type="scientific">Vitrella brassicaformis (strain CCMP3155)</name>
    <dbReference type="NCBI Taxonomy" id="1169540"/>
    <lineage>
        <taxon>Eukaryota</taxon>
        <taxon>Sar</taxon>
        <taxon>Alveolata</taxon>
        <taxon>Colpodellida</taxon>
        <taxon>Vitrellaceae</taxon>
        <taxon>Vitrella</taxon>
    </lineage>
</organism>
<dbReference type="Proteomes" id="UP000041254">
    <property type="component" value="Unassembled WGS sequence"/>
</dbReference>
<accession>A0A0G4ETD7</accession>
<keyword evidence="2" id="KW-1185">Reference proteome</keyword>
<dbReference type="EMBL" id="CDMY01000305">
    <property type="protein sequence ID" value="CEM01507.1"/>
    <property type="molecule type" value="Genomic_DNA"/>
</dbReference>